<organism evidence="3 4">
    <name type="scientific">Sinanodonta woodiana</name>
    <name type="common">Chinese pond mussel</name>
    <name type="synonym">Anodonta woodiana</name>
    <dbReference type="NCBI Taxonomy" id="1069815"/>
    <lineage>
        <taxon>Eukaryota</taxon>
        <taxon>Metazoa</taxon>
        <taxon>Spiralia</taxon>
        <taxon>Lophotrochozoa</taxon>
        <taxon>Mollusca</taxon>
        <taxon>Bivalvia</taxon>
        <taxon>Autobranchia</taxon>
        <taxon>Heteroconchia</taxon>
        <taxon>Palaeoheterodonta</taxon>
        <taxon>Unionida</taxon>
        <taxon>Unionoidea</taxon>
        <taxon>Unionidae</taxon>
        <taxon>Unioninae</taxon>
        <taxon>Sinanodonta</taxon>
    </lineage>
</organism>
<name>A0ABD3VSV0_SINWO</name>
<dbReference type="Gene3D" id="2.30.29.30">
    <property type="entry name" value="Pleckstrin-homology domain (PH domain)/Phosphotyrosine-binding domain (PTB)"/>
    <property type="match status" value="1"/>
</dbReference>
<feature type="domain" description="IRS-type PTB" evidence="2">
    <location>
        <begin position="15"/>
        <end position="120"/>
    </location>
</feature>
<feature type="compositionally biased region" description="Basic residues" evidence="1">
    <location>
        <begin position="172"/>
        <end position="186"/>
    </location>
</feature>
<protein>
    <recommendedName>
        <fullName evidence="2">IRS-type PTB domain-containing protein</fullName>
    </recommendedName>
</protein>
<dbReference type="InterPro" id="IPR050996">
    <property type="entry name" value="Docking_Protein_DOK"/>
</dbReference>
<dbReference type="EMBL" id="JBJQND010000010">
    <property type="protein sequence ID" value="KAL3864420.1"/>
    <property type="molecule type" value="Genomic_DNA"/>
</dbReference>
<proteinExistence type="predicted"/>
<feature type="region of interest" description="Disordered" evidence="1">
    <location>
        <begin position="126"/>
        <end position="220"/>
    </location>
</feature>
<dbReference type="Pfam" id="PF02174">
    <property type="entry name" value="IRS"/>
    <property type="match status" value="1"/>
</dbReference>
<dbReference type="AlphaFoldDB" id="A0ABD3VSV0"/>
<dbReference type="PANTHER" id="PTHR21258:SF62">
    <property type="entry name" value="INSULIN RECEPTOR SUBSTRATE 1"/>
    <property type="match status" value="1"/>
</dbReference>
<reference evidence="3 4" key="1">
    <citation type="submission" date="2024-11" db="EMBL/GenBank/DDBJ databases">
        <title>Chromosome-level genome assembly of the freshwater bivalve Anodonta woodiana.</title>
        <authorList>
            <person name="Chen X."/>
        </authorList>
    </citation>
    <scope>NUCLEOTIDE SEQUENCE [LARGE SCALE GENOMIC DNA]</scope>
    <source>
        <strain evidence="3">MN2024</strain>
        <tissue evidence="3">Gills</tissue>
    </source>
</reference>
<evidence type="ECO:0000259" key="2">
    <source>
        <dbReference type="PROSITE" id="PS51064"/>
    </source>
</evidence>
<feature type="compositionally biased region" description="Polar residues" evidence="1">
    <location>
        <begin position="148"/>
        <end position="170"/>
    </location>
</feature>
<dbReference type="Proteomes" id="UP001634394">
    <property type="component" value="Unassembled WGS sequence"/>
</dbReference>
<evidence type="ECO:0000313" key="3">
    <source>
        <dbReference type="EMBL" id="KAL3864420.1"/>
    </source>
</evidence>
<dbReference type="InterPro" id="IPR002404">
    <property type="entry name" value="IRS_PTB"/>
</dbReference>
<dbReference type="SMART" id="SM01244">
    <property type="entry name" value="IRS"/>
    <property type="match status" value="1"/>
</dbReference>
<accession>A0ABD3VSV0</accession>
<sequence>MQILKTKLYENDKKPTSRFKIKIDENDAASRCHLKGHYSIHISSTCISLQDSRYNVVYSWPYVYIRRYGVENNKNVFVIEAGRRCDSGEGMFRFKTHKAQEINDLIQEHLTRLQTSYNPVVIAGPSKQAAKQKDSGVSAESDKRPQLPNVNQSTAYSSSRDGTPHNSQGVTKAKKPPPKIHSKQMKLGKSGGPSAYPDAKKEEEESDNTEIDQDDVYESV</sequence>
<dbReference type="InterPro" id="IPR011993">
    <property type="entry name" value="PH-like_dom_sf"/>
</dbReference>
<evidence type="ECO:0000256" key="1">
    <source>
        <dbReference type="SAM" id="MobiDB-lite"/>
    </source>
</evidence>
<dbReference type="SMART" id="SM00310">
    <property type="entry name" value="PTBI"/>
    <property type="match status" value="1"/>
</dbReference>
<dbReference type="SUPFAM" id="SSF50729">
    <property type="entry name" value="PH domain-like"/>
    <property type="match status" value="1"/>
</dbReference>
<gene>
    <name evidence="3" type="ORF">ACJMK2_006104</name>
</gene>
<comment type="caution">
    <text evidence="3">The sequence shown here is derived from an EMBL/GenBank/DDBJ whole genome shotgun (WGS) entry which is preliminary data.</text>
</comment>
<evidence type="ECO:0000313" key="4">
    <source>
        <dbReference type="Proteomes" id="UP001634394"/>
    </source>
</evidence>
<feature type="compositionally biased region" description="Acidic residues" evidence="1">
    <location>
        <begin position="204"/>
        <end position="220"/>
    </location>
</feature>
<dbReference type="PANTHER" id="PTHR21258">
    <property type="entry name" value="DOCKING PROTEIN RELATED"/>
    <property type="match status" value="1"/>
</dbReference>
<keyword evidence="4" id="KW-1185">Reference proteome</keyword>
<dbReference type="PROSITE" id="PS51064">
    <property type="entry name" value="IRS_PTB"/>
    <property type="match status" value="1"/>
</dbReference>